<dbReference type="SMART" id="SM00934">
    <property type="entry name" value="OMPdecase"/>
    <property type="match status" value="1"/>
</dbReference>
<dbReference type="UniPathway" id="UPA00070">
    <property type="reaction ID" value="UER00120"/>
</dbReference>
<comment type="catalytic activity">
    <reaction evidence="6 7">
        <text>orotidine 5'-phosphate + H(+) = UMP + CO2</text>
        <dbReference type="Rhea" id="RHEA:11596"/>
        <dbReference type="ChEBI" id="CHEBI:15378"/>
        <dbReference type="ChEBI" id="CHEBI:16526"/>
        <dbReference type="ChEBI" id="CHEBI:57538"/>
        <dbReference type="ChEBI" id="CHEBI:57865"/>
        <dbReference type="EC" id="4.1.1.23"/>
    </reaction>
</comment>
<evidence type="ECO:0000256" key="7">
    <source>
        <dbReference type="HAMAP-Rule" id="MF_01215"/>
    </source>
</evidence>
<dbReference type="FunFam" id="3.20.20.70:FF:000246">
    <property type="entry name" value="Orotidine 5'-phosphate decarboxylase"/>
    <property type="match status" value="1"/>
</dbReference>
<dbReference type="InterPro" id="IPR011060">
    <property type="entry name" value="RibuloseP-bd_barrel"/>
</dbReference>
<dbReference type="CDD" id="cd04725">
    <property type="entry name" value="OMP_decarboxylase_like"/>
    <property type="match status" value="1"/>
</dbReference>
<comment type="similarity">
    <text evidence="2 7">Belongs to the OMP decarboxylase family. Type 2 subfamily.</text>
</comment>
<dbReference type="AlphaFoldDB" id="B8CWM6"/>
<sequence length="311" mass="34275">MKSFIDRLIEKVKKKRSHVCVGLDPHLEQLPKHLMNKAREKVKGDNSRQVALGLAIWWFNKTIIDNIYDIAVAVKPQVAFYEKVGSSGMLALKETVQYARQKGLLVILDGKRNDIGSTARAYAEAYLKGQGLDNSIQADAITVNPYLGVDGIKPFIENKENGAFVLIKTSNPSSGDLQDLVLKDGNKLYQKMGQYVSEWGQNSIGENGYSNLGAVVGATYPEELKILRYEMPHSYFLIPGFGVQGGSVLDVVNGFNDDGLGAIVNSSRGIIFAYRREPWSGRFVEKEFGLAARAAALDMKDKINSALGGRR</sequence>
<evidence type="ECO:0000256" key="5">
    <source>
        <dbReference type="ARBA" id="ARBA00023239"/>
    </source>
</evidence>
<dbReference type="Gene3D" id="3.20.20.70">
    <property type="entry name" value="Aldolase class I"/>
    <property type="match status" value="1"/>
</dbReference>
<reference evidence="9 10" key="1">
    <citation type="journal article" date="2009" name="PLoS ONE">
        <title>Genome analysis of the anaerobic thermohalophilic bacterium Halothermothrix orenii.</title>
        <authorList>
            <person name="Mavromatis K."/>
            <person name="Ivanova N."/>
            <person name="Anderson I."/>
            <person name="Lykidis A."/>
            <person name="Hooper S.D."/>
            <person name="Sun H."/>
            <person name="Kunin V."/>
            <person name="Lapidus A."/>
            <person name="Hugenholtz P."/>
            <person name="Patel B."/>
            <person name="Kyrpides N.C."/>
        </authorList>
    </citation>
    <scope>NUCLEOTIDE SEQUENCE [LARGE SCALE GENOMIC DNA]</scope>
    <source>
        <strain evidence="10">H 168 / OCM 544 / DSM 9562</strain>
    </source>
</reference>
<dbReference type="HOGENOM" id="CLU_060704_1_1_9"/>
<dbReference type="PANTHER" id="PTHR43375:SF1">
    <property type="entry name" value="OROTIDINE 5'-PHOSPHATE DECARBOXYLASE"/>
    <property type="match status" value="1"/>
</dbReference>
<dbReference type="EMBL" id="CP001098">
    <property type="protein sequence ID" value="ACL69695.1"/>
    <property type="molecule type" value="Genomic_DNA"/>
</dbReference>
<protein>
    <recommendedName>
        <fullName evidence="7">Orotidine 5'-phosphate decarboxylase</fullName>
        <ecNumber evidence="7">4.1.1.23</ecNumber>
    </recommendedName>
    <alternativeName>
        <fullName evidence="7">OMP decarboxylase</fullName>
        <shortName evidence="7">OMPDCase</shortName>
        <shortName evidence="7">OMPdecase</shortName>
    </alternativeName>
</protein>
<evidence type="ECO:0000256" key="4">
    <source>
        <dbReference type="ARBA" id="ARBA00022975"/>
    </source>
</evidence>
<dbReference type="InterPro" id="IPR011995">
    <property type="entry name" value="OMPdecase_type-2"/>
</dbReference>
<evidence type="ECO:0000256" key="1">
    <source>
        <dbReference type="ARBA" id="ARBA00004861"/>
    </source>
</evidence>
<dbReference type="GO" id="GO:0004590">
    <property type="term" value="F:orotidine-5'-phosphate decarboxylase activity"/>
    <property type="evidence" value="ECO:0007669"/>
    <property type="project" value="UniProtKB-UniRule"/>
</dbReference>
<dbReference type="PANTHER" id="PTHR43375">
    <property type="entry name" value="OROTIDINE 5'-PHOSPHATE DECARBOXYLASE"/>
    <property type="match status" value="1"/>
</dbReference>
<dbReference type="HAMAP" id="MF_01215">
    <property type="entry name" value="OMPdecase_type2"/>
    <property type="match status" value="1"/>
</dbReference>
<evidence type="ECO:0000313" key="10">
    <source>
        <dbReference type="Proteomes" id="UP000000719"/>
    </source>
</evidence>
<dbReference type="GO" id="GO:0044205">
    <property type="term" value="P:'de novo' UMP biosynthetic process"/>
    <property type="evidence" value="ECO:0007669"/>
    <property type="project" value="UniProtKB-UniRule"/>
</dbReference>
<organism evidence="9 10">
    <name type="scientific">Halothermothrix orenii (strain H 168 / OCM 544 / DSM 9562)</name>
    <dbReference type="NCBI Taxonomy" id="373903"/>
    <lineage>
        <taxon>Bacteria</taxon>
        <taxon>Bacillati</taxon>
        <taxon>Bacillota</taxon>
        <taxon>Clostridia</taxon>
        <taxon>Halanaerobiales</taxon>
        <taxon>Halothermotrichaceae</taxon>
        <taxon>Halothermothrix</taxon>
    </lineage>
</organism>
<dbReference type="SUPFAM" id="SSF51366">
    <property type="entry name" value="Ribulose-phoshate binding barrel"/>
    <property type="match status" value="1"/>
</dbReference>
<keyword evidence="3 7" id="KW-0210">Decarboxylase</keyword>
<dbReference type="InterPro" id="IPR001754">
    <property type="entry name" value="OMPdeCOase_dom"/>
</dbReference>
<dbReference type="GO" id="GO:0006207">
    <property type="term" value="P:'de novo' pyrimidine nucleobase biosynthetic process"/>
    <property type="evidence" value="ECO:0007669"/>
    <property type="project" value="InterPro"/>
</dbReference>
<dbReference type="InterPro" id="IPR013785">
    <property type="entry name" value="Aldolase_TIM"/>
</dbReference>
<dbReference type="Proteomes" id="UP000000719">
    <property type="component" value="Chromosome"/>
</dbReference>
<gene>
    <name evidence="7" type="primary">pyrF</name>
    <name evidence="9" type="ordered locus">Hore_09390</name>
</gene>
<evidence type="ECO:0000256" key="3">
    <source>
        <dbReference type="ARBA" id="ARBA00022793"/>
    </source>
</evidence>
<dbReference type="STRING" id="373903.Hore_09390"/>
<dbReference type="RefSeq" id="WP_012635881.1">
    <property type="nucleotide sequence ID" value="NC_011899.1"/>
</dbReference>
<comment type="pathway">
    <text evidence="1 7">Pyrimidine metabolism; UMP biosynthesis via de novo pathway; UMP from orotate: step 2/2.</text>
</comment>
<dbReference type="OrthoDB" id="9808470at2"/>
<evidence type="ECO:0000259" key="8">
    <source>
        <dbReference type="SMART" id="SM00934"/>
    </source>
</evidence>
<dbReference type="PROSITE" id="PS00156">
    <property type="entry name" value="OMPDECASE"/>
    <property type="match status" value="1"/>
</dbReference>
<evidence type="ECO:0000256" key="6">
    <source>
        <dbReference type="ARBA" id="ARBA00049157"/>
    </source>
</evidence>
<accession>B8CWM6</accession>
<dbReference type="NCBIfam" id="TIGR02127">
    <property type="entry name" value="pyrF_sub2"/>
    <property type="match status" value="1"/>
</dbReference>
<dbReference type="EC" id="4.1.1.23" evidence="7"/>
<evidence type="ECO:0000256" key="2">
    <source>
        <dbReference type="ARBA" id="ARBA00008847"/>
    </source>
</evidence>
<dbReference type="Pfam" id="PF00215">
    <property type="entry name" value="OMPdecase"/>
    <property type="match status" value="1"/>
</dbReference>
<feature type="active site" description="Proton donor" evidence="7">
    <location>
        <position position="111"/>
    </location>
</feature>
<keyword evidence="5 7" id="KW-0456">Lyase</keyword>
<dbReference type="InterPro" id="IPR018089">
    <property type="entry name" value="OMPdecase_AS"/>
</dbReference>
<keyword evidence="10" id="KW-1185">Reference proteome</keyword>
<proteinExistence type="inferred from homology"/>
<keyword evidence="4 7" id="KW-0665">Pyrimidine biosynthesis</keyword>
<dbReference type="KEGG" id="hor:Hore_09390"/>
<evidence type="ECO:0000313" key="9">
    <source>
        <dbReference type="EMBL" id="ACL69695.1"/>
    </source>
</evidence>
<feature type="domain" description="Orotidine 5'-phosphate decarboxylase" evidence="8">
    <location>
        <begin position="18"/>
        <end position="283"/>
    </location>
</feature>
<name>B8CWM6_HALOH</name>
<dbReference type="eggNOG" id="COG0284">
    <property type="taxonomic scope" value="Bacteria"/>
</dbReference>